<reference evidence="1" key="1">
    <citation type="submission" date="2022-12" db="EMBL/GenBank/DDBJ databases">
        <title>Genome sequence of HCMS5-2.</title>
        <authorList>
            <person name="Woo H."/>
        </authorList>
    </citation>
    <scope>NUCLEOTIDE SEQUENCE</scope>
    <source>
        <strain evidence="1">HCMS5-2</strain>
    </source>
</reference>
<evidence type="ECO:0000313" key="2">
    <source>
        <dbReference type="Proteomes" id="UP001144347"/>
    </source>
</evidence>
<gene>
    <name evidence="1" type="ORF">O0955_14835</name>
</gene>
<protein>
    <recommendedName>
        <fullName evidence="3">Secretin/TonB short N-terminal domain-containing protein</fullName>
    </recommendedName>
</protein>
<dbReference type="RefSeq" id="WP_269428340.1">
    <property type="nucleotide sequence ID" value="NZ_JAPWGM010000005.1"/>
</dbReference>
<evidence type="ECO:0000313" key="1">
    <source>
        <dbReference type="EMBL" id="MCZ4245284.1"/>
    </source>
</evidence>
<name>A0ABT4LBK7_9SPHI</name>
<sequence>MHFFIKLGFVLLVLTGVSFTLNAQTTLNRKISLQIENQPLKKVLAMIEQKGDFRFSYNSNIMPLDSVVNIRENNLTIGDALDLILNQRYEYHQSGNFVIVRYAPHELVLMVKESSGNAESYSITGQIVDKYSGVPIKNASIYEKFLLQSQLSDENGYFSIRLKNITQPIALTVTKENYKVVTNYFLAEVNISKNADDRTDGIATERFVDGDLFDVERTALGRALITAKQQIQSVNIGGFISEAPVQFALVPGINSHGSLSGQVVNNFSFNAIGAYSAGVDGMEVGLIFNIDKTNVRYFQFAGAFNLVGGNVKGVQVAGLFNHVVGNVNALQIGLGYNRTGKNLKGAQVAGIYNRAKGDMNGLQAALGLNSVGGVTNGFQVATFNHSKGVKKGVQVGVFGNAVESSSTGLQIAGVANYNKEVNGFSVASLTNITQKTANGLQIAAGLNYAKTLKGVQVGLINIAQKNEGYAIGLINIAMNGYHNLGFSTNETTPVNFVYKGGSKRLYNMLMFGYDNKASSKLYTGGLGFGTELNVYKRFSINPEVNAQYVYQGSWDQFNLLNKIELPVNIRINKWLAIQGGPSLNVYYTKQNEKIGNYGLLQQKHKNFSFSNQNYTGWLGWSVGVLLL</sequence>
<dbReference type="Proteomes" id="UP001144347">
    <property type="component" value="Unassembled WGS sequence"/>
</dbReference>
<evidence type="ECO:0008006" key="3">
    <source>
        <dbReference type="Google" id="ProtNLM"/>
    </source>
</evidence>
<dbReference type="SUPFAM" id="SSF49464">
    <property type="entry name" value="Carboxypeptidase regulatory domain-like"/>
    <property type="match status" value="1"/>
</dbReference>
<organism evidence="1 2">
    <name type="scientific">Pedobacter punctiformis</name>
    <dbReference type="NCBI Taxonomy" id="3004097"/>
    <lineage>
        <taxon>Bacteria</taxon>
        <taxon>Pseudomonadati</taxon>
        <taxon>Bacteroidota</taxon>
        <taxon>Sphingobacteriia</taxon>
        <taxon>Sphingobacteriales</taxon>
        <taxon>Sphingobacteriaceae</taxon>
        <taxon>Pedobacter</taxon>
    </lineage>
</organism>
<comment type="caution">
    <text evidence="1">The sequence shown here is derived from an EMBL/GenBank/DDBJ whole genome shotgun (WGS) entry which is preliminary data.</text>
</comment>
<keyword evidence="2" id="KW-1185">Reference proteome</keyword>
<dbReference type="InterPro" id="IPR008969">
    <property type="entry name" value="CarboxyPept-like_regulatory"/>
</dbReference>
<proteinExistence type="predicted"/>
<dbReference type="EMBL" id="JAPWGM010000005">
    <property type="protein sequence ID" value="MCZ4245284.1"/>
    <property type="molecule type" value="Genomic_DNA"/>
</dbReference>
<accession>A0ABT4LBK7</accession>